<evidence type="ECO:0000313" key="8">
    <source>
        <dbReference type="EMBL" id="CAH2353248.1"/>
    </source>
</evidence>
<feature type="transmembrane region" description="Helical" evidence="5">
    <location>
        <begin position="127"/>
        <end position="155"/>
    </location>
</feature>
<feature type="domain" description="Abscisic acid G-protein coupled receptor-like" evidence="6">
    <location>
        <begin position="398"/>
        <end position="602"/>
    </location>
</feature>
<feature type="transmembrane region" description="Helical" evidence="5">
    <location>
        <begin position="477"/>
        <end position="501"/>
    </location>
</feature>
<dbReference type="Pfam" id="PF12537">
    <property type="entry name" value="GPHR_N"/>
    <property type="match status" value="1"/>
</dbReference>
<sequence>MFSLIVFILVFAFLFTISYTFTYNHNLIPSYLTPGKIAKSKINKYINEIGYLYHVTLIPLKIDPEDEEQANSNRSIYNLDSEIIGTANKLENTIIKVIFSCGVSASGMLVILILCELIELFDSGARLFCFHTVINLLILLLTVVQPYIALSLVIFQKVSPNRSSSKFGLLVFVVLYLAWFYVLHEFGALSSEFIPESAITEGIHLSSSKTLIERKINEVSIAGITIMALLSGVGSMSTPYRQLPSLYKKFTRGLASTLRRKSKITQSELNNLIQSFNNTQSLIDKRKFQLNKLLVNENGTMYNGSSLNYSIGTSNSIVNSDSDIHSLHSSKQSKLGGLFNKVQSFASLSALASIGGKKNSEETELSNEIDSLKTLKNHIYDDFLKLLDKFKVEQDENRNQSLVKLLLKWFDWGFGLYCVYRIFNVILIKLPYQLYFATPSISSDIDEGIAASKDALAITISKIVLSFHSLPITETQLVYQVSFLLSGGLFLCSITHVLTTLRSFKKFIPSFGKYTSSAMTWLKHLVISELLGIYVMSTALLIRTNLPANLSNQVSKILSLTGSSSSATPKHTTVQEVEFIDLWFDKVFAVTCVVTLISLLLRNYLDDDDRDEFDEESMIETGKFA</sequence>
<evidence type="ECO:0000256" key="1">
    <source>
        <dbReference type="ARBA" id="ARBA00004141"/>
    </source>
</evidence>
<dbReference type="GO" id="GO:0016020">
    <property type="term" value="C:membrane"/>
    <property type="evidence" value="ECO:0007669"/>
    <property type="project" value="UniProtKB-SubCell"/>
</dbReference>
<evidence type="ECO:0000256" key="4">
    <source>
        <dbReference type="ARBA" id="ARBA00023136"/>
    </source>
</evidence>
<keyword evidence="2 5" id="KW-0812">Transmembrane</keyword>
<keyword evidence="9" id="KW-1185">Reference proteome</keyword>
<evidence type="ECO:0000256" key="5">
    <source>
        <dbReference type="SAM" id="Phobius"/>
    </source>
</evidence>
<evidence type="ECO:0000259" key="6">
    <source>
        <dbReference type="Pfam" id="PF12430"/>
    </source>
</evidence>
<feature type="transmembrane region" description="Helical" evidence="5">
    <location>
        <begin position="167"/>
        <end position="183"/>
    </location>
</feature>
<gene>
    <name evidence="8" type="ORF">CLIB1423_10S00650</name>
</gene>
<dbReference type="Pfam" id="PF12430">
    <property type="entry name" value="ABA_GPCR"/>
    <property type="match status" value="1"/>
</dbReference>
<dbReference type="InterPro" id="IPR025969">
    <property type="entry name" value="ABA_GPCR_dom"/>
</dbReference>
<dbReference type="InterPro" id="IPR015672">
    <property type="entry name" value="GPHR/GTG"/>
</dbReference>
<keyword evidence="3 5" id="KW-1133">Transmembrane helix</keyword>
<proteinExistence type="predicted"/>
<dbReference type="Proteomes" id="UP000837801">
    <property type="component" value="Unassembled WGS sequence"/>
</dbReference>
<dbReference type="PANTHER" id="PTHR15948">
    <property type="entry name" value="G-PROTEIN COUPLED RECEPTOR 89-RELATED"/>
    <property type="match status" value="1"/>
</dbReference>
<evidence type="ECO:0000259" key="7">
    <source>
        <dbReference type="Pfam" id="PF12537"/>
    </source>
</evidence>
<organism evidence="8 9">
    <name type="scientific">[Candida] railenensis</name>
    <dbReference type="NCBI Taxonomy" id="45579"/>
    <lineage>
        <taxon>Eukaryota</taxon>
        <taxon>Fungi</taxon>
        <taxon>Dikarya</taxon>
        <taxon>Ascomycota</taxon>
        <taxon>Saccharomycotina</taxon>
        <taxon>Pichiomycetes</taxon>
        <taxon>Debaryomycetaceae</taxon>
        <taxon>Kurtzmaniella</taxon>
    </lineage>
</organism>
<feature type="transmembrane region" description="Helical" evidence="5">
    <location>
        <begin position="94"/>
        <end position="115"/>
    </location>
</feature>
<dbReference type="AlphaFoldDB" id="A0A9P0QPT1"/>
<feature type="domain" description="Golgi pH regulator conserved" evidence="7">
    <location>
        <begin position="210"/>
        <end position="288"/>
    </location>
</feature>
<accession>A0A9P0QPT1</accession>
<feature type="transmembrane region" description="Helical" evidence="5">
    <location>
        <begin position="587"/>
        <end position="605"/>
    </location>
</feature>
<reference evidence="8" key="1">
    <citation type="submission" date="2022-03" db="EMBL/GenBank/DDBJ databases">
        <authorList>
            <person name="Legras J.-L."/>
            <person name="Devillers H."/>
            <person name="Grondin C."/>
        </authorList>
    </citation>
    <scope>NUCLEOTIDE SEQUENCE</scope>
    <source>
        <strain evidence="8">CLIB 1423</strain>
    </source>
</reference>
<name>A0A9P0QPT1_9ASCO</name>
<dbReference type="InterPro" id="IPR022535">
    <property type="entry name" value="Golgi_pH-regulator_cons_dom"/>
</dbReference>
<dbReference type="PANTHER" id="PTHR15948:SF0">
    <property type="entry name" value="GOLGI PH REGULATOR A-RELATED"/>
    <property type="match status" value="1"/>
</dbReference>
<dbReference type="OrthoDB" id="264392at2759"/>
<dbReference type="EMBL" id="CAKXYY010000010">
    <property type="protein sequence ID" value="CAH2353248.1"/>
    <property type="molecule type" value="Genomic_DNA"/>
</dbReference>
<feature type="transmembrane region" description="Helical" evidence="5">
    <location>
        <begin position="521"/>
        <end position="542"/>
    </location>
</feature>
<comment type="caution">
    <text evidence="8">The sequence shown here is derived from an EMBL/GenBank/DDBJ whole genome shotgun (WGS) entry which is preliminary data.</text>
</comment>
<comment type="subcellular location">
    <subcellularLocation>
        <location evidence="1">Membrane</location>
        <topology evidence="1">Multi-pass membrane protein</topology>
    </subcellularLocation>
</comment>
<evidence type="ECO:0000256" key="3">
    <source>
        <dbReference type="ARBA" id="ARBA00022989"/>
    </source>
</evidence>
<evidence type="ECO:0008006" key="10">
    <source>
        <dbReference type="Google" id="ProtNLM"/>
    </source>
</evidence>
<evidence type="ECO:0000313" key="9">
    <source>
        <dbReference type="Proteomes" id="UP000837801"/>
    </source>
</evidence>
<protein>
    <recommendedName>
        <fullName evidence="10">Abscisic acid G-protein coupled receptor-like domain-containing protein</fullName>
    </recommendedName>
</protein>
<keyword evidence="4 5" id="KW-0472">Membrane</keyword>
<evidence type="ECO:0000256" key="2">
    <source>
        <dbReference type="ARBA" id="ARBA00022692"/>
    </source>
</evidence>